<proteinExistence type="predicted"/>
<dbReference type="NCBIfam" id="TIGR01200">
    <property type="entry name" value="GLPGLI"/>
    <property type="match status" value="1"/>
</dbReference>
<evidence type="ECO:0000313" key="2">
    <source>
        <dbReference type="Proteomes" id="UP000321578"/>
    </source>
</evidence>
<sequence>MKEKLIILILLITHCSIGQSLSGYADYNKKSIVNDSLLKNNDDIDPEIVRTIQKASNNLEKTNYRLYFNDLIGKYEKIKSLSSDSESKLSINMSKLLSGFIGNSAFYSKKDRIIIITEEIYGEKILIKTSFDSLNWKLTNDTKIISNLTCYKAKTKKSVEGRSGKKVIEIIAWYAPEINLPYGPDGYGGLPGLIVQLQKENIITFLKKIEFQDEMMKLKLPNKGRVMTETEFNALMKDAVINRRKHYRKN</sequence>
<dbReference type="Proteomes" id="UP000321578">
    <property type="component" value="Unassembled WGS sequence"/>
</dbReference>
<dbReference type="Pfam" id="PF09697">
    <property type="entry name" value="Porph_ging"/>
    <property type="match status" value="1"/>
</dbReference>
<comment type="caution">
    <text evidence="1">The sequence shown here is derived from an EMBL/GenBank/DDBJ whole genome shotgun (WGS) entry which is preliminary data.</text>
</comment>
<reference evidence="1 2" key="1">
    <citation type="submission" date="2019-08" db="EMBL/GenBank/DDBJ databases">
        <title>Genomes of Subsaximicrobium wynnwilliamsii strains.</title>
        <authorList>
            <person name="Bowman J.P."/>
        </authorList>
    </citation>
    <scope>NUCLEOTIDE SEQUENCE [LARGE SCALE GENOMIC DNA]</scope>
    <source>
        <strain evidence="1 2">2-80-2</strain>
    </source>
</reference>
<accession>A0A5C6ZHN3</accession>
<dbReference type="AlphaFoldDB" id="A0A5C6ZHN3"/>
<gene>
    <name evidence="1" type="ORF">ESY86_07580</name>
</gene>
<dbReference type="EMBL" id="VORO01000006">
    <property type="protein sequence ID" value="TXD89638.1"/>
    <property type="molecule type" value="Genomic_DNA"/>
</dbReference>
<dbReference type="InterPro" id="IPR005901">
    <property type="entry name" value="GLPGLI"/>
</dbReference>
<evidence type="ECO:0000313" key="1">
    <source>
        <dbReference type="EMBL" id="TXD89638.1"/>
    </source>
</evidence>
<dbReference type="OrthoDB" id="1429333at2"/>
<keyword evidence="2" id="KW-1185">Reference proteome</keyword>
<dbReference type="RefSeq" id="WP_147085996.1">
    <property type="nucleotide sequence ID" value="NZ_VORM01000012.1"/>
</dbReference>
<organism evidence="1 2">
    <name type="scientific">Subsaximicrobium wynnwilliamsii</name>
    <dbReference type="NCBI Taxonomy" id="291179"/>
    <lineage>
        <taxon>Bacteria</taxon>
        <taxon>Pseudomonadati</taxon>
        <taxon>Bacteroidota</taxon>
        <taxon>Flavobacteriia</taxon>
        <taxon>Flavobacteriales</taxon>
        <taxon>Flavobacteriaceae</taxon>
        <taxon>Subsaximicrobium</taxon>
    </lineage>
</organism>
<name>A0A5C6ZHN3_9FLAO</name>
<protein>
    <submittedName>
        <fullName evidence="1">GLPGLI family protein</fullName>
    </submittedName>
</protein>